<dbReference type="InParanoid" id="A0A1X7V5I8"/>
<name>A0A1X7V5I8_AMPQE</name>
<dbReference type="AlphaFoldDB" id="A0A1X7V5I8"/>
<reference evidence="1" key="1">
    <citation type="submission" date="2017-05" db="UniProtKB">
        <authorList>
            <consortium name="EnsemblMetazoa"/>
        </authorList>
    </citation>
    <scope>IDENTIFICATION</scope>
</reference>
<organism evidence="1">
    <name type="scientific">Amphimedon queenslandica</name>
    <name type="common">Sponge</name>
    <dbReference type="NCBI Taxonomy" id="400682"/>
    <lineage>
        <taxon>Eukaryota</taxon>
        <taxon>Metazoa</taxon>
        <taxon>Porifera</taxon>
        <taxon>Demospongiae</taxon>
        <taxon>Heteroscleromorpha</taxon>
        <taxon>Haplosclerida</taxon>
        <taxon>Niphatidae</taxon>
        <taxon>Amphimedon</taxon>
    </lineage>
</organism>
<dbReference type="EnsemblMetazoa" id="Aqu2.1.35231_001">
    <property type="protein sequence ID" value="Aqu2.1.35231_001"/>
    <property type="gene ID" value="Aqu2.1.35231"/>
</dbReference>
<protein>
    <submittedName>
        <fullName evidence="1">Uncharacterized protein</fullName>
    </submittedName>
</protein>
<accession>A0A1X7V5I8</accession>
<sequence>MEELFIQKRMGMDLLTMNLKRIKSKLQYNSP</sequence>
<evidence type="ECO:0000313" key="1">
    <source>
        <dbReference type="EnsemblMetazoa" id="Aqu2.1.35231_001"/>
    </source>
</evidence>
<proteinExistence type="predicted"/>